<reference evidence="2 3" key="1">
    <citation type="submission" date="2014-02" db="EMBL/GenBank/DDBJ databases">
        <title>Draft genome sequence of Lysinibacillus sinduriensis JCM 15800.</title>
        <authorList>
            <person name="Zhang F."/>
            <person name="Wang G."/>
            <person name="Zhang L."/>
        </authorList>
    </citation>
    <scope>NUCLEOTIDE SEQUENCE [LARGE SCALE GENOMIC DNA]</scope>
    <source>
        <strain evidence="2 3">JCM 15800</strain>
    </source>
</reference>
<keyword evidence="1" id="KW-0472">Membrane</keyword>
<evidence type="ECO:0008006" key="4">
    <source>
        <dbReference type="Google" id="ProtNLM"/>
    </source>
</evidence>
<dbReference type="EMBL" id="JPVO01000030">
    <property type="protein sequence ID" value="KGR78590.1"/>
    <property type="molecule type" value="Genomic_DNA"/>
</dbReference>
<evidence type="ECO:0000313" key="3">
    <source>
        <dbReference type="Proteomes" id="UP000030408"/>
    </source>
</evidence>
<evidence type="ECO:0000256" key="1">
    <source>
        <dbReference type="SAM" id="Phobius"/>
    </source>
</evidence>
<dbReference type="Proteomes" id="UP000030408">
    <property type="component" value="Unassembled WGS sequence"/>
</dbReference>
<sequence length="390" mass="44425">MRCNNTLLEDYVEGFLNNEEKTELETHLSNCNKCQQNLINLKTEQRLLATTLNETQLKRSLTENVMQEIKIHKQIKARRHRYKIMFITAAILMISFTLIATMNNTSQHANGLPSNAPKDIETNEHHVVDTKEELNTNGIPLHVDSILEIKIDSVIEKNGMKEITYRANYTEAMQKYSEATLQKLVSTYQLDEIELPLHGSLHARISFAVRNNKNEVVATSYMGANESIKTVHAISSQHHQATEVFGERITRFSLPIETDPTYFEIIGYSAQLPVFSEPFTFKNNANTSFDYLGHTYTIYDTQLQDGGLHLSFSVDGQPEIMPSGWHITLNGTNQPNLTFYNVENNQTILTVILPEMQSIPDEMTMLPYLGIIQANFKPSIILDLKETLNN</sequence>
<organism evidence="2 3">
    <name type="scientific">Ureibacillus sinduriensis BLB-1 = JCM 15800</name>
    <dbReference type="NCBI Taxonomy" id="1384057"/>
    <lineage>
        <taxon>Bacteria</taxon>
        <taxon>Bacillati</taxon>
        <taxon>Bacillota</taxon>
        <taxon>Bacilli</taxon>
        <taxon>Bacillales</taxon>
        <taxon>Caryophanaceae</taxon>
        <taxon>Ureibacillus</taxon>
    </lineage>
</organism>
<dbReference type="OrthoDB" id="2974433at2"/>
<dbReference type="InterPro" id="IPR041916">
    <property type="entry name" value="Anti_sigma_zinc_sf"/>
</dbReference>
<dbReference type="STRING" id="1384057.CD33_00975"/>
<keyword evidence="1" id="KW-0812">Transmembrane</keyword>
<name>A0A0A3I4Y3_9BACL</name>
<gene>
    <name evidence="2" type="ORF">CD33_00975</name>
</gene>
<feature type="transmembrane region" description="Helical" evidence="1">
    <location>
        <begin position="82"/>
        <end position="102"/>
    </location>
</feature>
<keyword evidence="3" id="KW-1185">Reference proteome</keyword>
<dbReference type="RefSeq" id="WP_036197259.1">
    <property type="nucleotide sequence ID" value="NZ_AVCY01000026.1"/>
</dbReference>
<proteinExistence type="predicted"/>
<dbReference type="AlphaFoldDB" id="A0A0A3I4Y3"/>
<dbReference type="eggNOG" id="ENOG5030BZ7">
    <property type="taxonomic scope" value="Bacteria"/>
</dbReference>
<dbReference type="Gene3D" id="1.10.10.1320">
    <property type="entry name" value="Anti-sigma factor, zinc-finger domain"/>
    <property type="match status" value="1"/>
</dbReference>
<evidence type="ECO:0000313" key="2">
    <source>
        <dbReference type="EMBL" id="KGR78590.1"/>
    </source>
</evidence>
<protein>
    <recommendedName>
        <fullName evidence="4">Zinc-finger domain-containing protein</fullName>
    </recommendedName>
</protein>
<accession>A0A0A3I4Y3</accession>
<comment type="caution">
    <text evidence="2">The sequence shown here is derived from an EMBL/GenBank/DDBJ whole genome shotgun (WGS) entry which is preliminary data.</text>
</comment>
<keyword evidence="1" id="KW-1133">Transmembrane helix</keyword>